<dbReference type="Proteomes" id="UP001230156">
    <property type="component" value="Unassembled WGS sequence"/>
</dbReference>
<dbReference type="RefSeq" id="WP_379962230.1">
    <property type="nucleotide sequence ID" value="NZ_JAUYVI010000015.1"/>
</dbReference>
<proteinExistence type="predicted"/>
<organism evidence="2 3">
    <name type="scientific">Dongia sedimenti</name>
    <dbReference type="NCBI Taxonomy" id="3064282"/>
    <lineage>
        <taxon>Bacteria</taxon>
        <taxon>Pseudomonadati</taxon>
        <taxon>Pseudomonadota</taxon>
        <taxon>Alphaproteobacteria</taxon>
        <taxon>Rhodospirillales</taxon>
        <taxon>Dongiaceae</taxon>
        <taxon>Dongia</taxon>
    </lineage>
</organism>
<dbReference type="PANTHER" id="PTHR43792">
    <property type="entry name" value="GNAT FAMILY, PUTATIVE (AFU_ORTHOLOGUE AFUA_3G00765)-RELATED-RELATED"/>
    <property type="match status" value="1"/>
</dbReference>
<feature type="domain" description="N-acetyltransferase" evidence="1">
    <location>
        <begin position="1"/>
        <end position="154"/>
    </location>
</feature>
<evidence type="ECO:0000313" key="2">
    <source>
        <dbReference type="EMBL" id="MDQ7251632.1"/>
    </source>
</evidence>
<evidence type="ECO:0000313" key="3">
    <source>
        <dbReference type="Proteomes" id="UP001230156"/>
    </source>
</evidence>
<dbReference type="Pfam" id="PF13302">
    <property type="entry name" value="Acetyltransf_3"/>
    <property type="match status" value="1"/>
</dbReference>
<dbReference type="SUPFAM" id="SSF55729">
    <property type="entry name" value="Acyl-CoA N-acyltransferases (Nat)"/>
    <property type="match status" value="1"/>
</dbReference>
<accession>A0ABU0YV72</accession>
<protein>
    <submittedName>
        <fullName evidence="2">GNAT family N-acetyltransferase</fullName>
    </submittedName>
</protein>
<dbReference type="InterPro" id="IPR051531">
    <property type="entry name" value="N-acetyltransferase"/>
</dbReference>
<dbReference type="InterPro" id="IPR000182">
    <property type="entry name" value="GNAT_dom"/>
</dbReference>
<dbReference type="EMBL" id="JAUYVI010000015">
    <property type="protein sequence ID" value="MDQ7251632.1"/>
    <property type="molecule type" value="Genomic_DNA"/>
</dbReference>
<dbReference type="Gene3D" id="3.40.630.30">
    <property type="match status" value="1"/>
</dbReference>
<dbReference type="InterPro" id="IPR016181">
    <property type="entry name" value="Acyl_CoA_acyltransferase"/>
</dbReference>
<reference evidence="3" key="1">
    <citation type="submission" date="2023-08" db="EMBL/GenBank/DDBJ databases">
        <title>Rhodospirillaceae gen. nov., a novel taxon isolated from the Yangtze River Yuezi River estuary sludge.</title>
        <authorList>
            <person name="Ruan L."/>
        </authorList>
    </citation>
    <scope>NUCLEOTIDE SEQUENCE [LARGE SCALE GENOMIC DNA]</scope>
    <source>
        <strain evidence="3">R-7</strain>
    </source>
</reference>
<comment type="caution">
    <text evidence="2">The sequence shown here is derived from an EMBL/GenBank/DDBJ whole genome shotgun (WGS) entry which is preliminary data.</text>
</comment>
<evidence type="ECO:0000259" key="1">
    <source>
        <dbReference type="PROSITE" id="PS51186"/>
    </source>
</evidence>
<sequence length="162" mass="18152">MRPTGAEDGEAFGRIADDALLEFNPRMPTPFDAQAWIAERLEHGAPRIGHTVMRKADSAVIGYVQVEPTPVSAKEVYNDVGYWFGRAFWGHGFATEAVLALLAYLDQPGAWPAFANVDLRNTKSMRVLERAGFTRRDHGPTQGRDGFVWYRWLARKPAVVSF</sequence>
<gene>
    <name evidence="2" type="ORF">Q8A70_28350</name>
</gene>
<name>A0ABU0YV72_9PROT</name>
<dbReference type="PROSITE" id="PS51186">
    <property type="entry name" value="GNAT"/>
    <property type="match status" value="1"/>
</dbReference>
<dbReference type="PANTHER" id="PTHR43792:SF1">
    <property type="entry name" value="N-ACETYLTRANSFERASE DOMAIN-CONTAINING PROTEIN"/>
    <property type="match status" value="1"/>
</dbReference>
<keyword evidence="3" id="KW-1185">Reference proteome</keyword>